<proteinExistence type="predicted"/>
<sequence length="170" mass="19570">MADHVFLMDQHTRVHVRKDTKERTANKILAFLSPALTMENALSANLASYVIALMDTLDQIVKVYRYPISTENANDVKNYAKKNCPDEKIWMGYETKNKQHFWLNDDLEMVNPVPDGHIKGTKSIGCNYFDNTSKEAVPYLKVKKDGKVECKVHDVHEHEHNCVCMSHLCF</sequence>
<name>E4XLH6_OIKDI</name>
<dbReference type="Proteomes" id="UP000001307">
    <property type="component" value="Unassembled WGS sequence"/>
</dbReference>
<dbReference type="AlphaFoldDB" id="E4XLH6"/>
<keyword evidence="2" id="KW-1185">Reference proteome</keyword>
<protein>
    <submittedName>
        <fullName evidence="1">Uncharacterized protein</fullName>
    </submittedName>
</protein>
<accession>E4XLH6</accession>
<evidence type="ECO:0000313" key="2">
    <source>
        <dbReference type="Proteomes" id="UP000001307"/>
    </source>
</evidence>
<dbReference type="InParanoid" id="E4XLH6"/>
<reference evidence="1" key="1">
    <citation type="journal article" date="2010" name="Science">
        <title>Plasticity of animal genome architecture unmasked by rapid evolution of a pelagic tunicate.</title>
        <authorList>
            <person name="Denoeud F."/>
            <person name="Henriet S."/>
            <person name="Mungpakdee S."/>
            <person name="Aury J.M."/>
            <person name="Da Silva C."/>
            <person name="Brinkmann H."/>
            <person name="Mikhaleva J."/>
            <person name="Olsen L.C."/>
            <person name="Jubin C."/>
            <person name="Canestro C."/>
            <person name="Bouquet J.M."/>
            <person name="Danks G."/>
            <person name="Poulain J."/>
            <person name="Campsteijn C."/>
            <person name="Adamski M."/>
            <person name="Cross I."/>
            <person name="Yadetie F."/>
            <person name="Muffato M."/>
            <person name="Louis A."/>
            <person name="Butcher S."/>
            <person name="Tsagkogeorga G."/>
            <person name="Konrad A."/>
            <person name="Singh S."/>
            <person name="Jensen M.F."/>
            <person name="Cong E.H."/>
            <person name="Eikeseth-Otteraa H."/>
            <person name="Noel B."/>
            <person name="Anthouard V."/>
            <person name="Porcel B.M."/>
            <person name="Kachouri-Lafond R."/>
            <person name="Nishino A."/>
            <person name="Ugolini M."/>
            <person name="Chourrout P."/>
            <person name="Nishida H."/>
            <person name="Aasland R."/>
            <person name="Huzurbazar S."/>
            <person name="Westhof E."/>
            <person name="Delsuc F."/>
            <person name="Lehrach H."/>
            <person name="Reinhardt R."/>
            <person name="Weissenbach J."/>
            <person name="Roy S.W."/>
            <person name="Artiguenave F."/>
            <person name="Postlethwait J.H."/>
            <person name="Manak J.R."/>
            <person name="Thompson E.M."/>
            <person name="Jaillon O."/>
            <person name="Du Pasquier L."/>
            <person name="Boudinot P."/>
            <person name="Liberles D.A."/>
            <person name="Volff J.N."/>
            <person name="Philippe H."/>
            <person name="Lenhard B."/>
            <person name="Roest Crollius H."/>
            <person name="Wincker P."/>
            <person name="Chourrout D."/>
        </authorList>
    </citation>
    <scope>NUCLEOTIDE SEQUENCE [LARGE SCALE GENOMIC DNA]</scope>
</reference>
<evidence type="ECO:0000313" key="1">
    <source>
        <dbReference type="EMBL" id="CBY19720.1"/>
    </source>
</evidence>
<organism evidence="1">
    <name type="scientific">Oikopleura dioica</name>
    <name type="common">Tunicate</name>
    <dbReference type="NCBI Taxonomy" id="34765"/>
    <lineage>
        <taxon>Eukaryota</taxon>
        <taxon>Metazoa</taxon>
        <taxon>Chordata</taxon>
        <taxon>Tunicata</taxon>
        <taxon>Appendicularia</taxon>
        <taxon>Copelata</taxon>
        <taxon>Oikopleuridae</taxon>
        <taxon>Oikopleura</taxon>
    </lineage>
</organism>
<gene>
    <name evidence="1" type="ORF">GSOID_T00014564001</name>
</gene>
<dbReference type="EMBL" id="FN653070">
    <property type="protein sequence ID" value="CBY19720.1"/>
    <property type="molecule type" value="Genomic_DNA"/>
</dbReference>